<feature type="region of interest" description="Disordered" evidence="1">
    <location>
        <begin position="1"/>
        <end position="51"/>
    </location>
</feature>
<dbReference type="EMBL" id="LAZR01000631">
    <property type="protein sequence ID" value="KKN62220.1"/>
    <property type="molecule type" value="Genomic_DNA"/>
</dbReference>
<accession>A0A0F9S0D5</accession>
<feature type="compositionally biased region" description="Pro residues" evidence="1">
    <location>
        <begin position="39"/>
        <end position="51"/>
    </location>
</feature>
<evidence type="ECO:0000256" key="1">
    <source>
        <dbReference type="SAM" id="MobiDB-lite"/>
    </source>
</evidence>
<evidence type="ECO:0000313" key="2">
    <source>
        <dbReference type="EMBL" id="KKN62220.1"/>
    </source>
</evidence>
<proteinExistence type="predicted"/>
<reference evidence="2" key="1">
    <citation type="journal article" date="2015" name="Nature">
        <title>Complex archaea that bridge the gap between prokaryotes and eukaryotes.</title>
        <authorList>
            <person name="Spang A."/>
            <person name="Saw J.H."/>
            <person name="Jorgensen S.L."/>
            <person name="Zaremba-Niedzwiedzka K."/>
            <person name="Martijn J."/>
            <person name="Lind A.E."/>
            <person name="van Eijk R."/>
            <person name="Schleper C."/>
            <person name="Guy L."/>
            <person name="Ettema T.J."/>
        </authorList>
    </citation>
    <scope>NUCLEOTIDE SEQUENCE</scope>
</reference>
<dbReference type="AlphaFoldDB" id="A0A0F9S0D5"/>
<sequence>MTNAVPVWEFPAQDRRGQDSVRGLWPHYVDQAAPDAGAPSPPAKVKPQPLK</sequence>
<name>A0A0F9S0D5_9ZZZZ</name>
<gene>
    <name evidence="2" type="ORF">LCGC14_0513570</name>
</gene>
<comment type="caution">
    <text evidence="2">The sequence shown here is derived from an EMBL/GenBank/DDBJ whole genome shotgun (WGS) entry which is preliminary data.</text>
</comment>
<organism evidence="2">
    <name type="scientific">marine sediment metagenome</name>
    <dbReference type="NCBI Taxonomy" id="412755"/>
    <lineage>
        <taxon>unclassified sequences</taxon>
        <taxon>metagenomes</taxon>
        <taxon>ecological metagenomes</taxon>
    </lineage>
</organism>
<protein>
    <submittedName>
        <fullName evidence="2">Uncharacterized protein</fullName>
    </submittedName>
</protein>